<feature type="chain" id="PRO_5021848889" description="TIGR02186 family protein" evidence="2">
    <location>
        <begin position="21"/>
        <end position="254"/>
    </location>
</feature>
<dbReference type="Proteomes" id="UP000320160">
    <property type="component" value="Unassembled WGS sequence"/>
</dbReference>
<evidence type="ECO:0000256" key="2">
    <source>
        <dbReference type="SAM" id="SignalP"/>
    </source>
</evidence>
<sequence>MKWLVALALMFLPVSLSAQAVPKLVPDVSQRQINIQSGFTGAELLLFGAIIYPRGVAPEGQIDVAVVLRGPARPITLREKQKIAGIWINADSSDFRSVPVYYAIASSRPLRDIVDSKTAAIYELGLDKLQLSPSGEVDAKEQRRFSNGLVDLKQRNGLFRQEAGSVEITDQVLYRARLEIPSSVPVGTYVAETLLIRNGRVIVADDKVEVRVRKTGFEQLVSILAQDYSLFYGTMAVLVSLLLGWFAGYIFQRF</sequence>
<organism evidence="3 4">
    <name type="scientific">Sphingorhabdus contaminans</name>
    <dbReference type="NCBI Taxonomy" id="1343899"/>
    <lineage>
        <taxon>Bacteria</taxon>
        <taxon>Pseudomonadati</taxon>
        <taxon>Pseudomonadota</taxon>
        <taxon>Alphaproteobacteria</taxon>
        <taxon>Sphingomonadales</taxon>
        <taxon>Sphingomonadaceae</taxon>
        <taxon>Sphingorhabdus</taxon>
    </lineage>
</organism>
<evidence type="ECO:0008006" key="5">
    <source>
        <dbReference type="Google" id="ProtNLM"/>
    </source>
</evidence>
<proteinExistence type="predicted"/>
<protein>
    <recommendedName>
        <fullName evidence="5">TIGR02186 family protein</fullName>
    </recommendedName>
</protein>
<name>A0A553WBK5_9SPHN</name>
<keyword evidence="2" id="KW-0732">Signal</keyword>
<dbReference type="AlphaFoldDB" id="A0A553WBK5"/>
<keyword evidence="1" id="KW-1133">Transmembrane helix</keyword>
<dbReference type="EMBL" id="VKKU01000002">
    <property type="protein sequence ID" value="TSB02075.1"/>
    <property type="molecule type" value="Genomic_DNA"/>
</dbReference>
<accession>A0A553WBK5</accession>
<evidence type="ECO:0000313" key="4">
    <source>
        <dbReference type="Proteomes" id="UP000320160"/>
    </source>
</evidence>
<gene>
    <name evidence="3" type="ORF">FOM92_13165</name>
</gene>
<keyword evidence="1" id="KW-0812">Transmembrane</keyword>
<reference evidence="3 4" key="1">
    <citation type="submission" date="2019-07" db="EMBL/GenBank/DDBJ databases">
        <authorList>
            <person name="Park M."/>
        </authorList>
    </citation>
    <scope>NUCLEOTIDE SEQUENCE [LARGE SCALE GENOMIC DNA]</scope>
    <source>
        <strain evidence="3 4">KCTC32445</strain>
    </source>
</reference>
<evidence type="ECO:0000313" key="3">
    <source>
        <dbReference type="EMBL" id="TSB02075.1"/>
    </source>
</evidence>
<keyword evidence="4" id="KW-1185">Reference proteome</keyword>
<keyword evidence="1" id="KW-0472">Membrane</keyword>
<feature type="signal peptide" evidence="2">
    <location>
        <begin position="1"/>
        <end position="20"/>
    </location>
</feature>
<comment type="caution">
    <text evidence="3">The sequence shown here is derived from an EMBL/GenBank/DDBJ whole genome shotgun (WGS) entry which is preliminary data.</text>
</comment>
<evidence type="ECO:0000256" key="1">
    <source>
        <dbReference type="SAM" id="Phobius"/>
    </source>
</evidence>
<dbReference type="RefSeq" id="WP_143777295.1">
    <property type="nucleotide sequence ID" value="NZ_VKKU01000002.1"/>
</dbReference>
<dbReference type="InterPro" id="IPR019088">
    <property type="entry name" value="CHP02186-rel_TM"/>
</dbReference>
<dbReference type="OrthoDB" id="9815212at2"/>
<dbReference type="Pfam" id="PF09608">
    <property type="entry name" value="Alph_Pro_TM"/>
    <property type="match status" value="1"/>
</dbReference>
<feature type="transmembrane region" description="Helical" evidence="1">
    <location>
        <begin position="230"/>
        <end position="251"/>
    </location>
</feature>